<dbReference type="EMBL" id="CP071796">
    <property type="protein sequence ID" value="QTD45641.1"/>
    <property type="molecule type" value="Genomic_DNA"/>
</dbReference>
<dbReference type="AlphaFoldDB" id="A0A975CID2"/>
<keyword evidence="3" id="KW-1185">Reference proteome</keyword>
<evidence type="ECO:0008006" key="4">
    <source>
        <dbReference type="Google" id="ProtNLM"/>
    </source>
</evidence>
<keyword evidence="1" id="KW-0732">Signal</keyword>
<evidence type="ECO:0000313" key="3">
    <source>
        <dbReference type="Proteomes" id="UP000663903"/>
    </source>
</evidence>
<reference evidence="2" key="1">
    <citation type="submission" date="2021-03" db="EMBL/GenBank/DDBJ databases">
        <title>Ottowia sp. 27C isolated from the cloaca of a Giant Asian pond turtle (Heosemys grandis).</title>
        <authorList>
            <person name="Spergser J."/>
            <person name="Busse H.-J."/>
        </authorList>
    </citation>
    <scope>NUCLEOTIDE SEQUENCE</scope>
    <source>
        <strain evidence="2">27C</strain>
    </source>
</reference>
<evidence type="ECO:0000313" key="2">
    <source>
        <dbReference type="EMBL" id="QTD45641.1"/>
    </source>
</evidence>
<name>A0A975CID2_9BURK</name>
<sequence length="132" mass="13519">MSIARKQLAAAALMLAGASAALAAGPAPEQAFAGTWRHSSGGHTMEWLIQPGGQAQLTISGEKDAYRWRAEGGGAWLVLTSTHSPAIACLRGGKLQVYFTEDNAVAATLAAAQKAGCGADAQGESAIELKRV</sequence>
<dbReference type="PROSITE" id="PS51318">
    <property type="entry name" value="TAT"/>
    <property type="match status" value="1"/>
</dbReference>
<feature type="chain" id="PRO_5037884440" description="Protease inhibitor Inh" evidence="1">
    <location>
        <begin position="24"/>
        <end position="132"/>
    </location>
</feature>
<dbReference type="RefSeq" id="WP_208009389.1">
    <property type="nucleotide sequence ID" value="NZ_CP071796.1"/>
</dbReference>
<organism evidence="2 3">
    <name type="scientific">Ottowia testudinis</name>
    <dbReference type="NCBI Taxonomy" id="2816950"/>
    <lineage>
        <taxon>Bacteria</taxon>
        <taxon>Pseudomonadati</taxon>
        <taxon>Pseudomonadota</taxon>
        <taxon>Betaproteobacteria</taxon>
        <taxon>Burkholderiales</taxon>
        <taxon>Comamonadaceae</taxon>
        <taxon>Ottowia</taxon>
    </lineage>
</organism>
<dbReference type="Proteomes" id="UP000663903">
    <property type="component" value="Chromosome"/>
</dbReference>
<feature type="signal peptide" evidence="1">
    <location>
        <begin position="1"/>
        <end position="23"/>
    </location>
</feature>
<accession>A0A975CID2</accession>
<dbReference type="KEGG" id="otd:J1M35_01570"/>
<gene>
    <name evidence="2" type="ORF">J1M35_01570</name>
</gene>
<evidence type="ECO:0000256" key="1">
    <source>
        <dbReference type="SAM" id="SignalP"/>
    </source>
</evidence>
<protein>
    <recommendedName>
        <fullName evidence="4">Protease inhibitor Inh</fullName>
    </recommendedName>
</protein>
<dbReference type="InterPro" id="IPR006311">
    <property type="entry name" value="TAT_signal"/>
</dbReference>
<proteinExistence type="predicted"/>